<feature type="compositionally biased region" description="Polar residues" evidence="1">
    <location>
        <begin position="1"/>
        <end position="19"/>
    </location>
</feature>
<sequence length="95" mass="10068">MASNSSNSPKTSKDAPTNAPSETPSNSGSGSGSEKSSPVSSPQKCWAPKRKSLSKTFLRGAEALASEMEDLTTKDQPKNEEAPSTTPKIKRRRMG</sequence>
<keyword evidence="2" id="KW-1185">Reference proteome</keyword>
<organism evidence="2 3">
    <name type="scientific">Panagrellus redivivus</name>
    <name type="common">Microworm</name>
    <dbReference type="NCBI Taxonomy" id="6233"/>
    <lineage>
        <taxon>Eukaryota</taxon>
        <taxon>Metazoa</taxon>
        <taxon>Ecdysozoa</taxon>
        <taxon>Nematoda</taxon>
        <taxon>Chromadorea</taxon>
        <taxon>Rhabditida</taxon>
        <taxon>Tylenchina</taxon>
        <taxon>Panagrolaimomorpha</taxon>
        <taxon>Panagrolaimoidea</taxon>
        <taxon>Panagrolaimidae</taxon>
        <taxon>Panagrellus</taxon>
    </lineage>
</organism>
<protein>
    <submittedName>
        <fullName evidence="3">CXXC-type zinc finger protein 5</fullName>
    </submittedName>
</protein>
<evidence type="ECO:0000313" key="2">
    <source>
        <dbReference type="Proteomes" id="UP000492821"/>
    </source>
</evidence>
<evidence type="ECO:0000256" key="1">
    <source>
        <dbReference type="SAM" id="MobiDB-lite"/>
    </source>
</evidence>
<name>A0A7E4VRK7_PANRE</name>
<dbReference type="AlphaFoldDB" id="A0A7E4VRK7"/>
<dbReference type="WBParaSite" id="Pan_g23293.t1">
    <property type="protein sequence ID" value="Pan_g23293.t1"/>
    <property type="gene ID" value="Pan_g23293"/>
</dbReference>
<reference evidence="2" key="1">
    <citation type="journal article" date="2013" name="Genetics">
        <title>The draft genome and transcriptome of Panagrellus redivivus are shaped by the harsh demands of a free-living lifestyle.</title>
        <authorList>
            <person name="Srinivasan J."/>
            <person name="Dillman A.R."/>
            <person name="Macchietto M.G."/>
            <person name="Heikkinen L."/>
            <person name="Lakso M."/>
            <person name="Fracchia K.M."/>
            <person name="Antoshechkin I."/>
            <person name="Mortazavi A."/>
            <person name="Wong G."/>
            <person name="Sternberg P.W."/>
        </authorList>
    </citation>
    <scope>NUCLEOTIDE SEQUENCE [LARGE SCALE GENOMIC DNA]</scope>
    <source>
        <strain evidence="2">MT8872</strain>
    </source>
</reference>
<evidence type="ECO:0000313" key="3">
    <source>
        <dbReference type="WBParaSite" id="Pan_g23293.t1"/>
    </source>
</evidence>
<feature type="compositionally biased region" description="Basic and acidic residues" evidence="1">
    <location>
        <begin position="71"/>
        <end position="81"/>
    </location>
</feature>
<accession>A0A7E4VRK7</accession>
<reference evidence="3" key="2">
    <citation type="submission" date="2020-10" db="UniProtKB">
        <authorList>
            <consortium name="WormBaseParasite"/>
        </authorList>
    </citation>
    <scope>IDENTIFICATION</scope>
</reference>
<proteinExistence type="predicted"/>
<feature type="compositionally biased region" description="Low complexity" evidence="1">
    <location>
        <begin position="20"/>
        <end position="42"/>
    </location>
</feature>
<feature type="region of interest" description="Disordered" evidence="1">
    <location>
        <begin position="1"/>
        <end position="95"/>
    </location>
</feature>
<dbReference type="Proteomes" id="UP000492821">
    <property type="component" value="Unassembled WGS sequence"/>
</dbReference>